<dbReference type="PANTHER" id="PTHR40698:SF1">
    <property type="entry name" value="FLAGELLA-RELATED PROTEIN D-RELATED"/>
    <property type="match status" value="1"/>
</dbReference>
<keyword evidence="6" id="KW-0969">Cilium</keyword>
<evidence type="ECO:0000259" key="5">
    <source>
        <dbReference type="Pfam" id="PF04659"/>
    </source>
</evidence>
<reference evidence="6 7" key="1">
    <citation type="submission" date="2022-06" db="EMBL/GenBank/DDBJ databases">
        <title>Halogeometricum sp. a new haloarchaeum isolate from saline soil.</title>
        <authorList>
            <person name="Strakova D."/>
            <person name="Galisteo C."/>
            <person name="Sanchez-Porro C."/>
            <person name="Ventosa A."/>
        </authorList>
    </citation>
    <scope>NUCLEOTIDE SEQUENCE [LARGE SCALE GENOMIC DNA]</scope>
    <source>
        <strain evidence="6 7">S1BR25-6</strain>
    </source>
</reference>
<feature type="compositionally biased region" description="Acidic residues" evidence="4">
    <location>
        <begin position="335"/>
        <end position="346"/>
    </location>
</feature>
<evidence type="ECO:0000256" key="2">
    <source>
        <dbReference type="ARBA" id="ARBA00022440"/>
    </source>
</evidence>
<keyword evidence="6" id="KW-0282">Flagellum</keyword>
<dbReference type="EMBL" id="JAMQOP010000001">
    <property type="protein sequence ID" value="MDS0298533.1"/>
    <property type="molecule type" value="Genomic_DNA"/>
</dbReference>
<comment type="caution">
    <text evidence="6">The sequence shown here is derived from an EMBL/GenBank/DDBJ whole genome shotgun (WGS) entry which is preliminary data.</text>
</comment>
<protein>
    <submittedName>
        <fullName evidence="6">Flagellar protein E</fullName>
    </submittedName>
</protein>
<dbReference type="PANTHER" id="PTHR40698">
    <property type="entry name" value="FLAGELLA-RELATED PROTEIN E-RELATED-RELATED"/>
    <property type="match status" value="1"/>
</dbReference>
<feature type="compositionally biased region" description="Acidic residues" evidence="4">
    <location>
        <begin position="310"/>
        <end position="322"/>
    </location>
</feature>
<evidence type="ECO:0000256" key="1">
    <source>
        <dbReference type="ARBA" id="ARBA00004618"/>
    </source>
</evidence>
<keyword evidence="6" id="KW-0966">Cell projection</keyword>
<feature type="region of interest" description="Disordered" evidence="4">
    <location>
        <begin position="143"/>
        <end position="346"/>
    </location>
</feature>
<comment type="subcellular location">
    <subcellularLocation>
        <location evidence="1">Archaeal flagellum</location>
    </subcellularLocation>
</comment>
<dbReference type="RefSeq" id="WP_310923336.1">
    <property type="nucleotide sequence ID" value="NZ_JAMQOP010000001.1"/>
</dbReference>
<sequence length="465" mass="50047">MGMTDWIHGEDEETRSVEEGTGLATDGLGFDEDLEDFGDDFGDFGDDLAGFDDEDEEYDEFSGGGAVDSEAVADLEDRVSDLENEVSATSSGMNTVREENKQIGETVEELDDTIRKLLDIYEMVTRGINPFVDDAREMGGLEGGGSFGLFEAEEEKEEHLDPDVASADAESFFDEDFGELGADEAAEEAELAAEDELAGNERDDPSEILGEEDPMVEDDAESAAGGSSFDDLKAEYEEDDGWDEEAVDDEPLDADDLAVGDDDVPTTEEILGEENEDETEDEDESEAETVDDIGEPDAESDADAGPFEFAETDSEPAAEDAEATAAPADRSAGDASEDAAADTDADAAADTDADVYLATLPASYVAESVALEWTQFLVSVGGAIGAARALRQYREQEWISRPVERQMNAHVRNAASATTAEEPQDLRVEHHKESLTYVSRLAGDVAEARLLEALSHRGGTRGLRR</sequence>
<organism evidence="6 7">
    <name type="scientific">Halogeometricum salsisoli</name>
    <dbReference type="NCBI Taxonomy" id="2950536"/>
    <lineage>
        <taxon>Archaea</taxon>
        <taxon>Methanobacteriati</taxon>
        <taxon>Methanobacteriota</taxon>
        <taxon>Stenosarchaea group</taxon>
        <taxon>Halobacteria</taxon>
        <taxon>Halobacteriales</taxon>
        <taxon>Haloferacaceae</taxon>
        <taxon>Halogeometricum</taxon>
    </lineage>
</organism>
<gene>
    <name evidence="6" type="ORF">NDI76_07250</name>
</gene>
<feature type="compositionally biased region" description="Acidic residues" evidence="4">
    <location>
        <begin position="206"/>
        <end position="221"/>
    </location>
</feature>
<feature type="compositionally biased region" description="Acidic residues" evidence="4">
    <location>
        <begin position="29"/>
        <end position="45"/>
    </location>
</feature>
<evidence type="ECO:0000256" key="4">
    <source>
        <dbReference type="SAM" id="MobiDB-lite"/>
    </source>
</evidence>
<feature type="domain" description="Archaeal flagella protein FlaD/E" evidence="5">
    <location>
        <begin position="354"/>
        <end position="443"/>
    </location>
</feature>
<dbReference type="InterPro" id="IPR006752">
    <property type="entry name" value="Arch_fla_DE"/>
</dbReference>
<evidence type="ECO:0000256" key="3">
    <source>
        <dbReference type="SAM" id="Coils"/>
    </source>
</evidence>
<feature type="coiled-coil region" evidence="3">
    <location>
        <begin position="72"/>
        <end position="113"/>
    </location>
</feature>
<keyword evidence="2" id="KW-0974">Archaeal flagellum</keyword>
<name>A0ABU2GCJ7_9EURY</name>
<dbReference type="Proteomes" id="UP001257060">
    <property type="component" value="Unassembled WGS sequence"/>
</dbReference>
<feature type="compositionally biased region" description="Acidic residues" evidence="4">
    <location>
        <begin position="171"/>
        <end position="198"/>
    </location>
</feature>
<feature type="region of interest" description="Disordered" evidence="4">
    <location>
        <begin position="1"/>
        <end position="45"/>
    </location>
</feature>
<feature type="compositionally biased region" description="Acidic residues" evidence="4">
    <location>
        <begin position="236"/>
        <end position="302"/>
    </location>
</feature>
<keyword evidence="3" id="KW-0175">Coiled coil</keyword>
<dbReference type="Pfam" id="PF04659">
    <property type="entry name" value="Arch_fla_DE"/>
    <property type="match status" value="1"/>
</dbReference>
<evidence type="ECO:0000313" key="7">
    <source>
        <dbReference type="Proteomes" id="UP001257060"/>
    </source>
</evidence>
<keyword evidence="7" id="KW-1185">Reference proteome</keyword>
<accession>A0ABU2GCJ7</accession>
<proteinExistence type="predicted"/>
<dbReference type="InterPro" id="IPR052494">
    <property type="entry name" value="Flagella_assembly_related"/>
</dbReference>
<feature type="compositionally biased region" description="Low complexity" evidence="4">
    <location>
        <begin position="323"/>
        <end position="334"/>
    </location>
</feature>
<dbReference type="InterPro" id="IPR009205">
    <property type="entry name" value="FlaC_arc"/>
</dbReference>
<dbReference type="Pfam" id="PF05377">
    <property type="entry name" value="FlaC_arch"/>
    <property type="match status" value="1"/>
</dbReference>
<evidence type="ECO:0000313" key="6">
    <source>
        <dbReference type="EMBL" id="MDS0298533.1"/>
    </source>
</evidence>